<keyword evidence="3" id="KW-1185">Reference proteome</keyword>
<dbReference type="PANTHER" id="PTHR33164">
    <property type="entry name" value="TRANSCRIPTIONAL REGULATOR, MARR FAMILY"/>
    <property type="match status" value="1"/>
</dbReference>
<reference evidence="2 3" key="1">
    <citation type="submission" date="2018-11" db="EMBL/GenBank/DDBJ databases">
        <title>Complete genome sequence of Nocardioides baekrokdamisoli strain KCTC 39748.</title>
        <authorList>
            <person name="Kang S.W."/>
            <person name="Lee K.C."/>
            <person name="Kim K.K."/>
            <person name="Kim J.S."/>
            <person name="Kim D.S."/>
            <person name="Ko S.H."/>
            <person name="Yang S.H."/>
            <person name="Shin Y.K."/>
            <person name="Lee J.S."/>
        </authorList>
    </citation>
    <scope>NUCLEOTIDE SEQUENCE [LARGE SCALE GENOMIC DNA]</scope>
    <source>
        <strain evidence="2 3">KCTC 39748</strain>
    </source>
</reference>
<evidence type="ECO:0000259" key="1">
    <source>
        <dbReference type="PROSITE" id="PS50995"/>
    </source>
</evidence>
<sequence>MAMLYNFQPRADDFYSTDLPRPYTHAMTRWLTDEQQQDWRAYIVGTTLLMDTLDRELRQAHGIALAEYEILVRLSEFPDRTLRMAQIASSVRHSRSRVTHTVTRMEKAGWLERRNAPGDGRGVDAVMTDAGWDLLQAAAHTHVTGVREHFVDLATDSDFAALGRVMKATADKLIMEQESYADMRGEC</sequence>
<dbReference type="InterPro" id="IPR036390">
    <property type="entry name" value="WH_DNA-bd_sf"/>
</dbReference>
<dbReference type="InterPro" id="IPR036388">
    <property type="entry name" value="WH-like_DNA-bd_sf"/>
</dbReference>
<dbReference type="PANTHER" id="PTHR33164:SF99">
    <property type="entry name" value="MARR FAMILY REGULATORY PROTEIN"/>
    <property type="match status" value="1"/>
</dbReference>
<dbReference type="Gene3D" id="1.10.10.10">
    <property type="entry name" value="Winged helix-like DNA-binding domain superfamily/Winged helix DNA-binding domain"/>
    <property type="match status" value="1"/>
</dbReference>
<dbReference type="AlphaFoldDB" id="A0A3G9ICB7"/>
<dbReference type="InterPro" id="IPR000835">
    <property type="entry name" value="HTH_MarR-typ"/>
</dbReference>
<dbReference type="PROSITE" id="PS50995">
    <property type="entry name" value="HTH_MARR_2"/>
    <property type="match status" value="1"/>
</dbReference>
<dbReference type="SUPFAM" id="SSF46785">
    <property type="entry name" value="Winged helix' DNA-binding domain"/>
    <property type="match status" value="1"/>
</dbReference>
<accession>A0A3G9ICB7</accession>
<dbReference type="GO" id="GO:0003700">
    <property type="term" value="F:DNA-binding transcription factor activity"/>
    <property type="evidence" value="ECO:0007669"/>
    <property type="project" value="InterPro"/>
</dbReference>
<dbReference type="KEGG" id="nbe:Back2_08570"/>
<dbReference type="GO" id="GO:0006950">
    <property type="term" value="P:response to stress"/>
    <property type="evidence" value="ECO:0007669"/>
    <property type="project" value="TreeGrafter"/>
</dbReference>
<dbReference type="EMBL" id="AP019307">
    <property type="protein sequence ID" value="BBH16570.1"/>
    <property type="molecule type" value="Genomic_DNA"/>
</dbReference>
<evidence type="ECO:0000313" key="3">
    <source>
        <dbReference type="Proteomes" id="UP000271573"/>
    </source>
</evidence>
<dbReference type="InterPro" id="IPR039422">
    <property type="entry name" value="MarR/SlyA-like"/>
</dbReference>
<dbReference type="Pfam" id="PF12802">
    <property type="entry name" value="MarR_2"/>
    <property type="match status" value="1"/>
</dbReference>
<proteinExistence type="predicted"/>
<protein>
    <submittedName>
        <fullName evidence="2">MarR family transcriptional regulator</fullName>
    </submittedName>
</protein>
<feature type="domain" description="HTH marR-type" evidence="1">
    <location>
        <begin position="36"/>
        <end position="171"/>
    </location>
</feature>
<dbReference type="Proteomes" id="UP000271573">
    <property type="component" value="Chromosome"/>
</dbReference>
<organism evidence="2 3">
    <name type="scientific">Nocardioides baekrokdamisoli</name>
    <dbReference type="NCBI Taxonomy" id="1804624"/>
    <lineage>
        <taxon>Bacteria</taxon>
        <taxon>Bacillati</taxon>
        <taxon>Actinomycetota</taxon>
        <taxon>Actinomycetes</taxon>
        <taxon>Propionibacteriales</taxon>
        <taxon>Nocardioidaceae</taxon>
        <taxon>Nocardioides</taxon>
    </lineage>
</organism>
<evidence type="ECO:0000313" key="2">
    <source>
        <dbReference type="EMBL" id="BBH16570.1"/>
    </source>
</evidence>
<gene>
    <name evidence="2" type="ORF">Back2_08570</name>
</gene>
<dbReference type="SMART" id="SM00347">
    <property type="entry name" value="HTH_MARR"/>
    <property type="match status" value="1"/>
</dbReference>
<name>A0A3G9ICB7_9ACTN</name>